<keyword evidence="4 6" id="KW-0472">Membrane</keyword>
<gene>
    <name evidence="8" type="ORF">C1SCF055_LOCUS27720</name>
</gene>
<dbReference type="EMBL" id="CAMXCT020002982">
    <property type="protein sequence ID" value="CAL1155072.1"/>
    <property type="molecule type" value="Genomic_DNA"/>
</dbReference>
<feature type="compositionally biased region" description="Pro residues" evidence="5">
    <location>
        <begin position="89"/>
        <end position="104"/>
    </location>
</feature>
<comment type="caution">
    <text evidence="8">The sequence shown here is derived from an EMBL/GenBank/DDBJ whole genome shotgun (WGS) entry which is preliminary data.</text>
</comment>
<evidence type="ECO:0000256" key="5">
    <source>
        <dbReference type="SAM" id="MobiDB-lite"/>
    </source>
</evidence>
<sequence length="823" mass="92348">RKGPMTDASGFAMTKFDQLVFELTQEHQRVIRCWQEEHNKIWQQLSVFRPQIQALNENSVEMPRERSPEPGVDVLKSTAAASRLRRPSLPRPSPPEIDVEPPPSHDLLPLQLAERRPSTCSSRASTNSSATSSPRRRLSSGFLASIPDEGEEETSHEVKRPSFLNVPTLAAPEKHVKIGAVEEVEVAERRRQRPSTSESAVHTTPTGRRFSKSEAASAPSISLELSERLAKIFMVEEPDAKVVTAPELVTVMQRNKRLTRRGVGEYTKERMEDVIKEMRIIAARLRGESPKRSQQLQTVISWRSFVELMSIPDLATQARPEMVQEMFNIHSTLRDERVQQSGYEMFKMRMMRSSFHLTQTRTCREKMLMVVNGFASISIMMSLIILGFSMDVAPQWVGYAVLEWIFALVFVIEVVVKLLLLSPRVYFTGTNYAWNIGDLLLTCVAVADVIISTTASTSGSARMSMVLRGLRLSRVARLIKLVNLPLLAELANMISAMVIGVPWLFWVTILLSGVLYICGIILRSTVSDESSEMAMSCRDADSYPFNHSSAEDGCEVASLYGQEYCGTVLKCMFTVFRCIIGDCNSKGGKPLAAIFSEFYGWRFEWFYGLSMVTMIFGMTNIITAMFVDATLSGLKYNDVQRKHAKLHETNYVTRKLNDLVIRVSKTVREIREADIGDEPESSSGVWSKSFKKTFLRAGSVKMSDLDKELTLSEQEFTQVLQNSKIRNLLDDLDIELEARPGIFEAFGADAEGHLGVSELVSGLMRLRGDLQKSDIVSAQMSLQTMAEKLNLFQATNLSNQSRLLTILEKISKQNQSTGPSPDL</sequence>
<evidence type="ECO:0000313" key="9">
    <source>
        <dbReference type="EMBL" id="CAL1155072.1"/>
    </source>
</evidence>
<dbReference type="Gene3D" id="1.20.120.350">
    <property type="entry name" value="Voltage-gated potassium channels. Chain C"/>
    <property type="match status" value="1"/>
</dbReference>
<evidence type="ECO:0000256" key="3">
    <source>
        <dbReference type="ARBA" id="ARBA00022989"/>
    </source>
</evidence>
<evidence type="ECO:0000256" key="1">
    <source>
        <dbReference type="ARBA" id="ARBA00004141"/>
    </source>
</evidence>
<evidence type="ECO:0000313" key="10">
    <source>
        <dbReference type="EMBL" id="CAL4789009.1"/>
    </source>
</evidence>
<proteinExistence type="predicted"/>
<feature type="transmembrane region" description="Helical" evidence="6">
    <location>
        <begin position="396"/>
        <end position="420"/>
    </location>
</feature>
<dbReference type="GO" id="GO:0005216">
    <property type="term" value="F:monoatomic ion channel activity"/>
    <property type="evidence" value="ECO:0007669"/>
    <property type="project" value="InterPro"/>
</dbReference>
<dbReference type="EMBL" id="CAMXCT030002982">
    <property type="protein sequence ID" value="CAL4789009.1"/>
    <property type="molecule type" value="Genomic_DNA"/>
</dbReference>
<feature type="transmembrane region" description="Helical" evidence="6">
    <location>
        <begin position="605"/>
        <end position="627"/>
    </location>
</feature>
<dbReference type="EMBL" id="CAMXCT010002982">
    <property type="protein sequence ID" value="CAI4001697.1"/>
    <property type="molecule type" value="Genomic_DNA"/>
</dbReference>
<evidence type="ECO:0000256" key="6">
    <source>
        <dbReference type="SAM" id="Phobius"/>
    </source>
</evidence>
<keyword evidence="3 6" id="KW-1133">Transmembrane helix</keyword>
<feature type="transmembrane region" description="Helical" evidence="6">
    <location>
        <begin position="503"/>
        <end position="522"/>
    </location>
</feature>
<name>A0A9P1D334_9DINO</name>
<comment type="subcellular location">
    <subcellularLocation>
        <location evidence="1">Membrane</location>
        <topology evidence="1">Multi-pass membrane protein</topology>
    </subcellularLocation>
</comment>
<dbReference type="Proteomes" id="UP001152797">
    <property type="component" value="Unassembled WGS sequence"/>
</dbReference>
<reference evidence="9" key="2">
    <citation type="submission" date="2024-04" db="EMBL/GenBank/DDBJ databases">
        <authorList>
            <person name="Chen Y."/>
            <person name="Shah S."/>
            <person name="Dougan E. K."/>
            <person name="Thang M."/>
            <person name="Chan C."/>
        </authorList>
    </citation>
    <scope>NUCLEOTIDE SEQUENCE [LARGE SCALE GENOMIC DNA]</scope>
</reference>
<dbReference type="InterPro" id="IPR027359">
    <property type="entry name" value="Volt_channel_dom_sf"/>
</dbReference>
<keyword evidence="11" id="KW-1185">Reference proteome</keyword>
<protein>
    <submittedName>
        <fullName evidence="10">Voltage-dependent P/Q-type calcium channel subunit alpha-1A</fullName>
    </submittedName>
</protein>
<feature type="compositionally biased region" description="Polar residues" evidence="5">
    <location>
        <begin position="194"/>
        <end position="206"/>
    </location>
</feature>
<dbReference type="Pfam" id="PF00520">
    <property type="entry name" value="Ion_trans"/>
    <property type="match status" value="1"/>
</dbReference>
<dbReference type="OrthoDB" id="427854at2759"/>
<evidence type="ECO:0000256" key="2">
    <source>
        <dbReference type="ARBA" id="ARBA00022692"/>
    </source>
</evidence>
<dbReference type="InterPro" id="IPR005821">
    <property type="entry name" value="Ion_trans_dom"/>
</dbReference>
<evidence type="ECO:0000259" key="7">
    <source>
        <dbReference type="Pfam" id="PF00520"/>
    </source>
</evidence>
<evidence type="ECO:0000313" key="11">
    <source>
        <dbReference type="Proteomes" id="UP001152797"/>
    </source>
</evidence>
<feature type="region of interest" description="Disordered" evidence="5">
    <location>
        <begin position="78"/>
        <end position="140"/>
    </location>
</feature>
<feature type="region of interest" description="Disordered" evidence="5">
    <location>
        <begin position="187"/>
        <end position="217"/>
    </location>
</feature>
<reference evidence="8" key="1">
    <citation type="submission" date="2022-10" db="EMBL/GenBank/DDBJ databases">
        <authorList>
            <person name="Chen Y."/>
            <person name="Dougan E. K."/>
            <person name="Chan C."/>
            <person name="Rhodes N."/>
            <person name="Thang M."/>
        </authorList>
    </citation>
    <scope>NUCLEOTIDE SEQUENCE</scope>
</reference>
<evidence type="ECO:0000313" key="8">
    <source>
        <dbReference type="EMBL" id="CAI4001697.1"/>
    </source>
</evidence>
<organism evidence="8">
    <name type="scientific">Cladocopium goreaui</name>
    <dbReference type="NCBI Taxonomy" id="2562237"/>
    <lineage>
        <taxon>Eukaryota</taxon>
        <taxon>Sar</taxon>
        <taxon>Alveolata</taxon>
        <taxon>Dinophyceae</taxon>
        <taxon>Suessiales</taxon>
        <taxon>Symbiodiniaceae</taxon>
        <taxon>Cladocopium</taxon>
    </lineage>
</organism>
<feature type="domain" description="Ion transport" evidence="7">
    <location>
        <begin position="374"/>
        <end position="628"/>
    </location>
</feature>
<dbReference type="AlphaFoldDB" id="A0A9P1D334"/>
<accession>A0A9P1D334</accession>
<feature type="transmembrane region" description="Helical" evidence="6">
    <location>
        <begin position="478"/>
        <end position="497"/>
    </location>
</feature>
<keyword evidence="2 6" id="KW-0812">Transmembrane</keyword>
<feature type="non-terminal residue" evidence="8">
    <location>
        <position position="1"/>
    </location>
</feature>
<feature type="compositionally biased region" description="Low complexity" evidence="5">
    <location>
        <begin position="118"/>
        <end position="133"/>
    </location>
</feature>
<dbReference type="SUPFAM" id="SSF81324">
    <property type="entry name" value="Voltage-gated potassium channels"/>
    <property type="match status" value="1"/>
</dbReference>
<dbReference type="GO" id="GO:0016020">
    <property type="term" value="C:membrane"/>
    <property type="evidence" value="ECO:0007669"/>
    <property type="project" value="UniProtKB-SubCell"/>
</dbReference>
<evidence type="ECO:0000256" key="4">
    <source>
        <dbReference type="ARBA" id="ARBA00023136"/>
    </source>
</evidence>
<feature type="transmembrane region" description="Helical" evidence="6">
    <location>
        <begin position="367"/>
        <end position="389"/>
    </location>
</feature>